<dbReference type="InterPro" id="IPR036291">
    <property type="entry name" value="NAD(P)-bd_dom_sf"/>
</dbReference>
<dbReference type="InterPro" id="IPR050425">
    <property type="entry name" value="NAD(P)_dehydrat-like"/>
</dbReference>
<dbReference type="OrthoDB" id="2735536at2759"/>
<organism evidence="4 5">
    <name type="scientific">Postia placenta MAD-698-R-SB12</name>
    <dbReference type="NCBI Taxonomy" id="670580"/>
    <lineage>
        <taxon>Eukaryota</taxon>
        <taxon>Fungi</taxon>
        <taxon>Dikarya</taxon>
        <taxon>Basidiomycota</taxon>
        <taxon>Agaricomycotina</taxon>
        <taxon>Agaricomycetes</taxon>
        <taxon>Polyporales</taxon>
        <taxon>Adustoporiaceae</taxon>
        <taxon>Rhodonia</taxon>
    </lineage>
</organism>
<evidence type="ECO:0000256" key="1">
    <source>
        <dbReference type="ARBA" id="ARBA00023002"/>
    </source>
</evidence>
<dbReference type="AlphaFoldDB" id="A0A1X6MJG2"/>
<protein>
    <recommendedName>
        <fullName evidence="3">NAD-dependent epimerase/dehydratase domain-containing protein</fullName>
    </recommendedName>
</protein>
<accession>A0A1X6MJG2</accession>
<feature type="domain" description="NAD-dependent epimerase/dehydratase" evidence="3">
    <location>
        <begin position="10"/>
        <end position="263"/>
    </location>
</feature>
<evidence type="ECO:0000256" key="2">
    <source>
        <dbReference type="ARBA" id="ARBA00023445"/>
    </source>
</evidence>
<dbReference type="Proteomes" id="UP000194127">
    <property type="component" value="Unassembled WGS sequence"/>
</dbReference>
<dbReference type="SUPFAM" id="SSF51735">
    <property type="entry name" value="NAD(P)-binding Rossmann-fold domains"/>
    <property type="match status" value="1"/>
</dbReference>
<dbReference type="GO" id="GO:0016616">
    <property type="term" value="F:oxidoreductase activity, acting on the CH-OH group of donors, NAD or NADP as acceptor"/>
    <property type="evidence" value="ECO:0007669"/>
    <property type="project" value="TreeGrafter"/>
</dbReference>
<gene>
    <name evidence="4" type="ORF">POSPLADRAFT_1159991</name>
</gene>
<reference evidence="4 5" key="1">
    <citation type="submission" date="2017-04" db="EMBL/GenBank/DDBJ databases">
        <title>Genome Sequence of the Model Brown-Rot Fungus Postia placenta SB12.</title>
        <authorList>
            <consortium name="DOE Joint Genome Institute"/>
            <person name="Gaskell J."/>
            <person name="Kersten P."/>
            <person name="Larrondo L.F."/>
            <person name="Canessa P."/>
            <person name="Martinez D."/>
            <person name="Hibbett D."/>
            <person name="Schmoll M."/>
            <person name="Kubicek C.P."/>
            <person name="Martinez A.T."/>
            <person name="Yadav J."/>
            <person name="Master E."/>
            <person name="Magnuson J.K."/>
            <person name="James T."/>
            <person name="Yaver D."/>
            <person name="Berka R."/>
            <person name="Labutti K."/>
            <person name="Lipzen A."/>
            <person name="Aerts A."/>
            <person name="Barry K."/>
            <person name="Henrissat B."/>
            <person name="Blanchette R."/>
            <person name="Grigoriev I."/>
            <person name="Cullen D."/>
        </authorList>
    </citation>
    <scope>NUCLEOTIDE SEQUENCE [LARGE SCALE GENOMIC DNA]</scope>
    <source>
        <strain evidence="4 5">MAD-698-R-SB12</strain>
    </source>
</reference>
<dbReference type="PANTHER" id="PTHR10366">
    <property type="entry name" value="NAD DEPENDENT EPIMERASE/DEHYDRATASE"/>
    <property type="match status" value="1"/>
</dbReference>
<dbReference type="InterPro" id="IPR001509">
    <property type="entry name" value="Epimerase_deHydtase"/>
</dbReference>
<dbReference type="Gene3D" id="3.40.50.720">
    <property type="entry name" value="NAD(P)-binding Rossmann-like Domain"/>
    <property type="match status" value="1"/>
</dbReference>
<dbReference type="GeneID" id="36332432"/>
<evidence type="ECO:0000313" key="4">
    <source>
        <dbReference type="EMBL" id="OSX56510.1"/>
    </source>
</evidence>
<dbReference type="STRING" id="670580.A0A1X6MJG2"/>
<dbReference type="PANTHER" id="PTHR10366:SF562">
    <property type="entry name" value="ALDEHYDE REDUCTASE II (AFU_ORTHOLOGUE AFUA_1G11360)"/>
    <property type="match status" value="1"/>
</dbReference>
<comment type="similarity">
    <text evidence="2">Belongs to the NAD(P)-dependent epimerase/dehydratase family. Dihydroflavonol-4-reductase subfamily.</text>
</comment>
<dbReference type="RefSeq" id="XP_024333304.1">
    <property type="nucleotide sequence ID" value="XM_024487483.1"/>
</dbReference>
<keyword evidence="5" id="KW-1185">Reference proteome</keyword>
<dbReference type="Pfam" id="PF01370">
    <property type="entry name" value="Epimerase"/>
    <property type="match status" value="1"/>
</dbReference>
<dbReference type="EMBL" id="KZ110613">
    <property type="protein sequence ID" value="OSX56510.1"/>
    <property type="molecule type" value="Genomic_DNA"/>
</dbReference>
<sequence length="336" mass="36428">MPSIPPQSLIVVTGITGYIASHVGLAALQAGHRVRGTVRDLKRAEELRNAYAKQGVDITKLEFIVVDDITSGTQLANAIKGVDGVAHVALPGDLLDTSDDMPHRAVKAVVALLQASANEPSIKRIVFTSSSVASYEPPALFPEPVTDKNWNDVAFQAWENATAEDKTKPAWVWIRYAATKILSEKAAWKWVEENKPPFDIVTILPNANFGPVLYGGARSTVAWIHSFLKGDNEFTQLVGPQWFIDVRDDGRLHVAALTNPSLSGKRIWGVAEPTGWNQILAILRKNFPDANVAPDLVGEPGEPTKQKIENTVATEALGGWIGLEQSLVDTGKSLGF</sequence>
<evidence type="ECO:0000259" key="3">
    <source>
        <dbReference type="Pfam" id="PF01370"/>
    </source>
</evidence>
<name>A0A1X6MJG2_9APHY</name>
<evidence type="ECO:0000313" key="5">
    <source>
        <dbReference type="Proteomes" id="UP000194127"/>
    </source>
</evidence>
<proteinExistence type="inferred from homology"/>
<keyword evidence="1" id="KW-0560">Oxidoreductase</keyword>